<keyword evidence="2" id="KW-1185">Reference proteome</keyword>
<accession>A0A1S8WUY4</accession>
<dbReference type="AlphaFoldDB" id="A0A1S8WUY4"/>
<gene>
    <name evidence="1" type="ORF">X801_06099</name>
</gene>
<dbReference type="EMBL" id="KV894590">
    <property type="protein sequence ID" value="OON18053.1"/>
    <property type="molecule type" value="Genomic_DNA"/>
</dbReference>
<evidence type="ECO:0000313" key="1">
    <source>
        <dbReference type="EMBL" id="OON18053.1"/>
    </source>
</evidence>
<protein>
    <submittedName>
        <fullName evidence="1">Uncharacterized protein</fullName>
    </submittedName>
</protein>
<organism evidence="1 2">
    <name type="scientific">Opisthorchis viverrini</name>
    <name type="common">Southeast Asian liver fluke</name>
    <dbReference type="NCBI Taxonomy" id="6198"/>
    <lineage>
        <taxon>Eukaryota</taxon>
        <taxon>Metazoa</taxon>
        <taxon>Spiralia</taxon>
        <taxon>Lophotrochozoa</taxon>
        <taxon>Platyhelminthes</taxon>
        <taxon>Trematoda</taxon>
        <taxon>Digenea</taxon>
        <taxon>Opisthorchiida</taxon>
        <taxon>Opisthorchiata</taxon>
        <taxon>Opisthorchiidae</taxon>
        <taxon>Opisthorchis</taxon>
    </lineage>
</organism>
<name>A0A1S8WUY4_OPIVI</name>
<proteinExistence type="predicted"/>
<reference evidence="1 2" key="1">
    <citation type="submission" date="2015-03" db="EMBL/GenBank/DDBJ databases">
        <title>Draft genome of the nematode, Opisthorchis viverrini.</title>
        <authorList>
            <person name="Mitreva M."/>
        </authorList>
    </citation>
    <scope>NUCLEOTIDE SEQUENCE [LARGE SCALE GENOMIC DNA]</scope>
    <source>
        <strain evidence="1">Khon Kaen</strain>
    </source>
</reference>
<evidence type="ECO:0000313" key="2">
    <source>
        <dbReference type="Proteomes" id="UP000243686"/>
    </source>
</evidence>
<sequence length="79" mass="9179">MLRPLLVAHQPLMEDRKEVLYGSKDKCDKRNRRIFASHRVIHAVCLGATAVPLEVEYIQHDKRRLLRGDNPLEFTRASV</sequence>
<dbReference type="Proteomes" id="UP000243686">
    <property type="component" value="Unassembled WGS sequence"/>
</dbReference>